<name>X1CD30_9ZZZZ</name>
<dbReference type="EMBL" id="BART01034588">
    <property type="protein sequence ID" value="GAH06186.1"/>
    <property type="molecule type" value="Genomic_DNA"/>
</dbReference>
<gene>
    <name evidence="1" type="ORF">S01H4_59071</name>
</gene>
<reference evidence="1" key="1">
    <citation type="journal article" date="2014" name="Front. Microbiol.">
        <title>High frequency of phylogenetically diverse reductive dehalogenase-homologous genes in deep subseafloor sedimentary metagenomes.</title>
        <authorList>
            <person name="Kawai M."/>
            <person name="Futagami T."/>
            <person name="Toyoda A."/>
            <person name="Takaki Y."/>
            <person name="Nishi S."/>
            <person name="Hori S."/>
            <person name="Arai W."/>
            <person name="Tsubouchi T."/>
            <person name="Morono Y."/>
            <person name="Uchiyama I."/>
            <person name="Ito T."/>
            <person name="Fujiyama A."/>
            <person name="Inagaki F."/>
            <person name="Takami H."/>
        </authorList>
    </citation>
    <scope>NUCLEOTIDE SEQUENCE</scope>
    <source>
        <strain evidence="1">Expedition CK06-06</strain>
    </source>
</reference>
<comment type="caution">
    <text evidence="1">The sequence shown here is derived from an EMBL/GenBank/DDBJ whole genome shotgun (WGS) entry which is preliminary data.</text>
</comment>
<organism evidence="1">
    <name type="scientific">marine sediment metagenome</name>
    <dbReference type="NCBI Taxonomy" id="412755"/>
    <lineage>
        <taxon>unclassified sequences</taxon>
        <taxon>metagenomes</taxon>
        <taxon>ecological metagenomes</taxon>
    </lineage>
</organism>
<feature type="non-terminal residue" evidence="1">
    <location>
        <position position="1"/>
    </location>
</feature>
<protein>
    <submittedName>
        <fullName evidence="1">Uncharacterized protein</fullName>
    </submittedName>
</protein>
<dbReference type="AlphaFoldDB" id="X1CD30"/>
<proteinExistence type="predicted"/>
<evidence type="ECO:0000313" key="1">
    <source>
        <dbReference type="EMBL" id="GAH06186.1"/>
    </source>
</evidence>
<sequence length="135" mass="14844">ELINISASLAYLDYLNTTYSNINNVAKLSPDELPIKPFDLINFPGDIQEFNLTVISGTNNTLSVNHTSYVDGISLSLDKSQIIFNNAGVQFVALRVEININATPGLQTIDLNITSGMRVYDTITISIETFLVELC</sequence>
<accession>X1CD30</accession>